<reference evidence="1 2" key="1">
    <citation type="submission" date="2014-02" db="EMBL/GenBank/DDBJ databases">
        <title>Expanding our view of genomic diversity in Candidatus Accumulibacter clades.</title>
        <authorList>
            <person name="Skennerton C.T."/>
            <person name="Barr J.J."/>
            <person name="Slater F.R."/>
            <person name="Bond P.L."/>
            <person name="Tyson G.W."/>
        </authorList>
    </citation>
    <scope>NUCLEOTIDE SEQUENCE [LARGE SCALE GENOMIC DNA]</scope>
    <source>
        <strain evidence="2">BA-91</strain>
    </source>
</reference>
<sequence length="178" mass="19041">MFLVVRLVQAALQNQVGEDRLLLLPPGLAIMPDKAVHLLARRQRALDHVIPATADLVGTDRGHQLGDLLGQFDVIGTRTNAVDPHQVPGDLEIVADYRAVLLPVPGAVVAPVFMEALLDKWRMLVVGEVLDDGVGGVSQEIGVLVLTRRQPEVDQVGRGVIADRVPVLAGAVVALVEQ</sequence>
<evidence type="ECO:0000313" key="2">
    <source>
        <dbReference type="Proteomes" id="UP000020077"/>
    </source>
</evidence>
<name>A0A080M8J3_9PROT</name>
<organism evidence="1 2">
    <name type="scientific">Candidatus Accumulibacter phosphatis</name>
    <dbReference type="NCBI Taxonomy" id="327160"/>
    <lineage>
        <taxon>Bacteria</taxon>
        <taxon>Pseudomonadati</taxon>
        <taxon>Pseudomonadota</taxon>
        <taxon>Betaproteobacteria</taxon>
        <taxon>Candidatus Accumulibacter</taxon>
    </lineage>
</organism>
<comment type="caution">
    <text evidence="1">The sequence shown here is derived from an EMBL/GenBank/DDBJ whole genome shotgun (WGS) entry which is preliminary data.</text>
</comment>
<protein>
    <submittedName>
        <fullName evidence="1">Uncharacterized protein</fullName>
    </submittedName>
</protein>
<accession>A0A080M8J3</accession>
<dbReference type="AlphaFoldDB" id="A0A080M8J3"/>
<dbReference type="EMBL" id="JDVG02000221">
    <property type="protein sequence ID" value="KFB73459.1"/>
    <property type="molecule type" value="Genomic_DNA"/>
</dbReference>
<evidence type="ECO:0000313" key="1">
    <source>
        <dbReference type="EMBL" id="KFB73459.1"/>
    </source>
</evidence>
<dbReference type="Proteomes" id="UP000020077">
    <property type="component" value="Unassembled WGS sequence"/>
</dbReference>
<proteinExistence type="predicted"/>
<gene>
    <name evidence="1" type="ORF">AW09_001291</name>
</gene>